<dbReference type="Proteomes" id="UP000486601">
    <property type="component" value="Unassembled WGS sequence"/>
</dbReference>
<dbReference type="PANTHER" id="PTHR43174:SF1">
    <property type="entry name" value="UDP-N-ACETYLGLUCOSAMINE 2-EPIMERASE"/>
    <property type="match status" value="1"/>
</dbReference>
<name>A0A7X5SXT6_CLOSG</name>
<gene>
    <name evidence="1" type="ORF">FDF70_09255</name>
</gene>
<proteinExistence type="predicted"/>
<organism evidence="1 2">
    <name type="scientific">Clostridium sporogenes</name>
    <dbReference type="NCBI Taxonomy" id="1509"/>
    <lineage>
        <taxon>Bacteria</taxon>
        <taxon>Bacillati</taxon>
        <taxon>Bacillota</taxon>
        <taxon>Clostridia</taxon>
        <taxon>Eubacteriales</taxon>
        <taxon>Clostridiaceae</taxon>
        <taxon>Clostridium</taxon>
    </lineage>
</organism>
<feature type="non-terminal residue" evidence="1">
    <location>
        <position position="46"/>
    </location>
</feature>
<accession>A0A7X5SXT6</accession>
<sequence>MKILTVVGARPQFIKVAAVSNIIRKEHEEILVHTGQHYDENMSKVF</sequence>
<evidence type="ECO:0000313" key="1">
    <source>
        <dbReference type="EMBL" id="NFR61671.1"/>
    </source>
</evidence>
<reference evidence="1 2" key="1">
    <citation type="submission" date="2019-04" db="EMBL/GenBank/DDBJ databases">
        <title>Genome sequencing of Clostridium botulinum Groups I-IV and Clostridium butyricum.</title>
        <authorList>
            <person name="Brunt J."/>
            <person name="Van Vliet A.H.M."/>
            <person name="Stringer S.C."/>
            <person name="Carter A.T."/>
            <person name="Peck M.W."/>
        </authorList>
    </citation>
    <scope>NUCLEOTIDE SEQUENCE [LARGE SCALE GENOMIC DNA]</scope>
    <source>
        <strain evidence="1 2">IFR 18/108</strain>
    </source>
</reference>
<evidence type="ECO:0000313" key="2">
    <source>
        <dbReference type="Proteomes" id="UP000486601"/>
    </source>
</evidence>
<protein>
    <submittedName>
        <fullName evidence="1">UDP-N-acetyl glucosamine 2-epimerase</fullName>
    </submittedName>
</protein>
<dbReference type="Gene3D" id="3.40.50.2000">
    <property type="entry name" value="Glycogen Phosphorylase B"/>
    <property type="match status" value="1"/>
</dbReference>
<dbReference type="PANTHER" id="PTHR43174">
    <property type="entry name" value="UDP-N-ACETYLGLUCOSAMINE 2-EPIMERASE"/>
    <property type="match status" value="1"/>
</dbReference>
<dbReference type="SUPFAM" id="SSF53756">
    <property type="entry name" value="UDP-Glycosyltransferase/glycogen phosphorylase"/>
    <property type="match status" value="1"/>
</dbReference>
<dbReference type="AlphaFoldDB" id="A0A7X5SXT6"/>
<comment type="caution">
    <text evidence="1">The sequence shown here is derived from an EMBL/GenBank/DDBJ whole genome shotgun (WGS) entry which is preliminary data.</text>
</comment>
<dbReference type="InterPro" id="IPR029767">
    <property type="entry name" value="WecB-like"/>
</dbReference>
<dbReference type="EMBL" id="SXCS01000004">
    <property type="protein sequence ID" value="NFR61671.1"/>
    <property type="molecule type" value="Genomic_DNA"/>
</dbReference>